<dbReference type="OMA" id="IMCMLKV"/>
<organism evidence="13 14">
    <name type="scientific">Tribolium castaneum</name>
    <name type="common">Red flour beetle</name>
    <dbReference type="NCBI Taxonomy" id="7070"/>
    <lineage>
        <taxon>Eukaryota</taxon>
        <taxon>Metazoa</taxon>
        <taxon>Ecdysozoa</taxon>
        <taxon>Arthropoda</taxon>
        <taxon>Hexapoda</taxon>
        <taxon>Insecta</taxon>
        <taxon>Pterygota</taxon>
        <taxon>Neoptera</taxon>
        <taxon>Endopterygota</taxon>
        <taxon>Coleoptera</taxon>
        <taxon>Polyphaga</taxon>
        <taxon>Cucujiformia</taxon>
        <taxon>Tenebrionidae</taxon>
        <taxon>Tenebrionidae incertae sedis</taxon>
        <taxon>Tribolium</taxon>
    </lineage>
</organism>
<dbReference type="FunFam" id="3.40.50.720:FF:000143">
    <property type="entry name" value="Fatty acyl-CoA reductase"/>
    <property type="match status" value="1"/>
</dbReference>
<feature type="transmembrane region" description="Helical" evidence="10">
    <location>
        <begin position="464"/>
        <end position="485"/>
    </location>
</feature>
<dbReference type="GO" id="GO:0035336">
    <property type="term" value="P:long-chain fatty-acyl-CoA metabolic process"/>
    <property type="evidence" value="ECO:0000318"/>
    <property type="project" value="GO_Central"/>
</dbReference>
<dbReference type="InParanoid" id="A0A139WFD3"/>
<dbReference type="CDD" id="cd05236">
    <property type="entry name" value="FAR-N_SDR_e"/>
    <property type="match status" value="1"/>
</dbReference>
<keyword evidence="6 10" id="KW-1133">Transmembrane helix</keyword>
<feature type="domain" description="Fatty acyl-CoA reductase C-terminal" evidence="11">
    <location>
        <begin position="355"/>
        <end position="447"/>
    </location>
</feature>
<evidence type="ECO:0000259" key="12">
    <source>
        <dbReference type="Pfam" id="PF07993"/>
    </source>
</evidence>
<evidence type="ECO:0000256" key="7">
    <source>
        <dbReference type="ARBA" id="ARBA00023098"/>
    </source>
</evidence>
<sequence>MSQICDFYDNQNVLITGGTGFLGKVLIERLLRATNIAQIFLLIRPKRGKDAETRLFDMLDNVYFNKVRAENPNFKTRISVVEGDCVSDKLGLSLQDSEKLVAKVNIVFHVAATVQFNGNIKSAYQINVEGTKNLLKLCQKMKNLKSVVHVSTAFSNCHLDTIDEVFYNYDLGYDQVRVMLQDLTPKQADELSQKILDGWPNTYAFTKALAEAMIASEAKDLPIGVFRPAIVTSTYKDPIENWNDSYGGPNSILVAAGMGYLRLCPCDPRSYMEAVPADLTIASLIAVAWDIYNKNKTEIPVYNYVSSIDNPITYYEFFHFNAMYFPFYPLTKAQWAPKSRTMKKTLPYHVLRLLYHYVPALILDFFRVVRFQKPEMLSRIRKLHTLLGLLSFYNEKKWKFSNKNVKLLWEKMNEGDRELYNFDISTVQWIHYFRNYYKGLRVYLLKDDLSTLPQARKKMKRFEFLHNLALFGIYFLVMNLIWITFSKMYSSF</sequence>
<evidence type="ECO:0000256" key="3">
    <source>
        <dbReference type="ARBA" id="ARBA00022516"/>
    </source>
</evidence>
<evidence type="ECO:0000313" key="14">
    <source>
        <dbReference type="Proteomes" id="UP000007266"/>
    </source>
</evidence>
<dbReference type="AlphaFoldDB" id="A0A139WFD3"/>
<dbReference type="InterPro" id="IPR033640">
    <property type="entry name" value="FAR_C"/>
</dbReference>
<evidence type="ECO:0000256" key="4">
    <source>
        <dbReference type="ARBA" id="ARBA00022692"/>
    </source>
</evidence>
<comment type="function">
    <text evidence="10">Catalyzes the reduction of fatty acyl-CoA to fatty alcohols.</text>
</comment>
<evidence type="ECO:0000256" key="2">
    <source>
        <dbReference type="ARBA" id="ARBA00005928"/>
    </source>
</evidence>
<dbReference type="InterPro" id="IPR036291">
    <property type="entry name" value="NAD(P)-bd_dom_sf"/>
</dbReference>
<comment type="subcellular location">
    <subcellularLocation>
        <location evidence="1">Membrane</location>
        <topology evidence="1">Multi-pass membrane protein</topology>
    </subcellularLocation>
</comment>
<accession>A0A139WFD3</accession>
<dbReference type="SUPFAM" id="SSF51735">
    <property type="entry name" value="NAD(P)-binding Rossmann-fold domains"/>
    <property type="match status" value="1"/>
</dbReference>
<evidence type="ECO:0000256" key="8">
    <source>
        <dbReference type="ARBA" id="ARBA00023136"/>
    </source>
</evidence>
<dbReference type="KEGG" id="tca:657230"/>
<dbReference type="PANTHER" id="PTHR11011">
    <property type="entry name" value="MALE STERILITY PROTEIN 2-RELATED"/>
    <property type="match status" value="1"/>
</dbReference>
<evidence type="ECO:0000256" key="9">
    <source>
        <dbReference type="ARBA" id="ARBA00052530"/>
    </source>
</evidence>
<gene>
    <name evidence="13" type="primary">AUGUSTUS-3.0.2_33617</name>
    <name evidence="13" type="ORF">TcasGA2_TC033617</name>
</gene>
<evidence type="ECO:0000313" key="13">
    <source>
        <dbReference type="EMBL" id="KYB26690.1"/>
    </source>
</evidence>
<dbReference type="GO" id="GO:0016020">
    <property type="term" value="C:membrane"/>
    <property type="evidence" value="ECO:0007669"/>
    <property type="project" value="UniProtKB-SubCell"/>
</dbReference>
<evidence type="ECO:0000256" key="10">
    <source>
        <dbReference type="RuleBase" id="RU363097"/>
    </source>
</evidence>
<keyword evidence="4 10" id="KW-0812">Transmembrane</keyword>
<keyword evidence="10" id="KW-0560">Oxidoreductase</keyword>
<feature type="transmembrane region" description="Helical" evidence="10">
    <location>
        <begin position="350"/>
        <end position="369"/>
    </location>
</feature>
<keyword evidence="7 10" id="KW-0443">Lipid metabolism</keyword>
<dbReference type="GO" id="GO:0080019">
    <property type="term" value="F:alcohol-forming very long-chain fatty acyl-CoA reductase activity"/>
    <property type="evidence" value="ECO:0000318"/>
    <property type="project" value="GO_Central"/>
</dbReference>
<keyword evidence="14" id="KW-1185">Reference proteome</keyword>
<keyword evidence="8 10" id="KW-0472">Membrane</keyword>
<keyword evidence="5 10" id="KW-0521">NADP</keyword>
<dbReference type="PANTHER" id="PTHR11011:SF60">
    <property type="entry name" value="FATTY ACYL-COA REDUCTASE-RELATED"/>
    <property type="match status" value="1"/>
</dbReference>
<dbReference type="GO" id="GO:0005777">
    <property type="term" value="C:peroxisome"/>
    <property type="evidence" value="ECO:0000318"/>
    <property type="project" value="GO_Central"/>
</dbReference>
<evidence type="ECO:0000256" key="1">
    <source>
        <dbReference type="ARBA" id="ARBA00004141"/>
    </source>
</evidence>
<dbReference type="InterPro" id="IPR026055">
    <property type="entry name" value="FAR"/>
</dbReference>
<dbReference type="Pfam" id="PF03015">
    <property type="entry name" value="Sterile"/>
    <property type="match status" value="1"/>
</dbReference>
<dbReference type="EMBL" id="KQ971352">
    <property type="protein sequence ID" value="KYB26690.1"/>
    <property type="molecule type" value="Genomic_DNA"/>
</dbReference>
<comment type="catalytic activity">
    <reaction evidence="9 10">
        <text>a long-chain fatty acyl-CoA + 2 NADPH + 2 H(+) = a long-chain primary fatty alcohol + 2 NADP(+) + CoA</text>
        <dbReference type="Rhea" id="RHEA:52716"/>
        <dbReference type="ChEBI" id="CHEBI:15378"/>
        <dbReference type="ChEBI" id="CHEBI:57287"/>
        <dbReference type="ChEBI" id="CHEBI:57783"/>
        <dbReference type="ChEBI" id="CHEBI:58349"/>
        <dbReference type="ChEBI" id="CHEBI:77396"/>
        <dbReference type="ChEBI" id="CHEBI:83139"/>
        <dbReference type="EC" id="1.2.1.84"/>
    </reaction>
</comment>
<dbReference type="Pfam" id="PF07993">
    <property type="entry name" value="NAD_binding_4"/>
    <property type="match status" value="1"/>
</dbReference>
<evidence type="ECO:0000259" key="11">
    <source>
        <dbReference type="Pfam" id="PF03015"/>
    </source>
</evidence>
<dbReference type="GO" id="GO:0102965">
    <property type="term" value="F:alcohol-forming long-chain fatty acyl-CoA reductase activity"/>
    <property type="evidence" value="ECO:0007669"/>
    <property type="project" value="UniProtKB-EC"/>
</dbReference>
<proteinExistence type="inferred from homology"/>
<evidence type="ECO:0000256" key="6">
    <source>
        <dbReference type="ARBA" id="ARBA00022989"/>
    </source>
</evidence>
<dbReference type="Proteomes" id="UP000007266">
    <property type="component" value="Linkage group 7"/>
</dbReference>
<dbReference type="eggNOG" id="KOG1221">
    <property type="taxonomic scope" value="Eukaryota"/>
</dbReference>
<protein>
    <recommendedName>
        <fullName evidence="10">Fatty acyl-CoA reductase</fullName>
        <ecNumber evidence="10">1.2.1.84</ecNumber>
    </recommendedName>
</protein>
<comment type="similarity">
    <text evidence="2 10">Belongs to the fatty acyl-CoA reductase family.</text>
</comment>
<dbReference type="Gene3D" id="3.40.50.720">
    <property type="entry name" value="NAD(P)-binding Rossmann-like Domain"/>
    <property type="match status" value="1"/>
</dbReference>
<keyword evidence="3 10" id="KW-0444">Lipid biosynthesis</keyword>
<reference evidence="13 14" key="1">
    <citation type="journal article" date="2008" name="Nature">
        <title>The genome of the model beetle and pest Tribolium castaneum.</title>
        <authorList>
            <consortium name="Tribolium Genome Sequencing Consortium"/>
            <person name="Richards S."/>
            <person name="Gibbs R.A."/>
            <person name="Weinstock G.M."/>
            <person name="Brown S.J."/>
            <person name="Denell R."/>
            <person name="Beeman R.W."/>
            <person name="Gibbs R."/>
            <person name="Beeman R.W."/>
            <person name="Brown S.J."/>
            <person name="Bucher G."/>
            <person name="Friedrich M."/>
            <person name="Grimmelikhuijzen C.J."/>
            <person name="Klingler M."/>
            <person name="Lorenzen M."/>
            <person name="Richards S."/>
            <person name="Roth S."/>
            <person name="Schroder R."/>
            <person name="Tautz D."/>
            <person name="Zdobnov E.M."/>
            <person name="Muzny D."/>
            <person name="Gibbs R.A."/>
            <person name="Weinstock G.M."/>
            <person name="Attaway T."/>
            <person name="Bell S."/>
            <person name="Buhay C.J."/>
            <person name="Chandrabose M.N."/>
            <person name="Chavez D."/>
            <person name="Clerk-Blankenburg K.P."/>
            <person name="Cree A."/>
            <person name="Dao M."/>
            <person name="Davis C."/>
            <person name="Chacko J."/>
            <person name="Dinh H."/>
            <person name="Dugan-Rocha S."/>
            <person name="Fowler G."/>
            <person name="Garner T.T."/>
            <person name="Garnes J."/>
            <person name="Gnirke A."/>
            <person name="Hawes A."/>
            <person name="Hernandez J."/>
            <person name="Hines S."/>
            <person name="Holder M."/>
            <person name="Hume J."/>
            <person name="Jhangiani S.N."/>
            <person name="Joshi V."/>
            <person name="Khan Z.M."/>
            <person name="Jackson L."/>
            <person name="Kovar C."/>
            <person name="Kowis A."/>
            <person name="Lee S."/>
            <person name="Lewis L.R."/>
            <person name="Margolis J."/>
            <person name="Morgan M."/>
            <person name="Nazareth L.V."/>
            <person name="Nguyen N."/>
            <person name="Okwuonu G."/>
            <person name="Parker D."/>
            <person name="Richards S."/>
            <person name="Ruiz S.J."/>
            <person name="Santibanez J."/>
            <person name="Savard J."/>
            <person name="Scherer S.E."/>
            <person name="Schneider B."/>
            <person name="Sodergren E."/>
            <person name="Tautz D."/>
            <person name="Vattahil S."/>
            <person name="Villasana D."/>
            <person name="White C.S."/>
            <person name="Wright R."/>
            <person name="Park Y."/>
            <person name="Beeman R.W."/>
            <person name="Lord J."/>
            <person name="Oppert B."/>
            <person name="Lorenzen M."/>
            <person name="Brown S."/>
            <person name="Wang L."/>
            <person name="Savard J."/>
            <person name="Tautz D."/>
            <person name="Richards S."/>
            <person name="Weinstock G."/>
            <person name="Gibbs R.A."/>
            <person name="Liu Y."/>
            <person name="Worley K."/>
            <person name="Weinstock G."/>
            <person name="Elsik C.G."/>
            <person name="Reese J.T."/>
            <person name="Elhaik E."/>
            <person name="Landan G."/>
            <person name="Graur D."/>
            <person name="Arensburger P."/>
            <person name="Atkinson P."/>
            <person name="Beeman R.W."/>
            <person name="Beidler J."/>
            <person name="Brown S.J."/>
            <person name="Demuth J.P."/>
            <person name="Drury D.W."/>
            <person name="Du Y.Z."/>
            <person name="Fujiwara H."/>
            <person name="Lorenzen M."/>
            <person name="Maselli V."/>
            <person name="Osanai M."/>
            <person name="Park Y."/>
            <person name="Robertson H.M."/>
            <person name="Tu Z."/>
            <person name="Wang J.J."/>
            <person name="Wang S."/>
            <person name="Richards S."/>
            <person name="Song H."/>
            <person name="Zhang L."/>
            <person name="Sodergren E."/>
            <person name="Werner D."/>
            <person name="Stanke M."/>
            <person name="Morgenstern B."/>
            <person name="Solovyev V."/>
            <person name="Kosarev P."/>
            <person name="Brown G."/>
            <person name="Chen H.C."/>
            <person name="Ermolaeva O."/>
            <person name="Hlavina W."/>
            <person name="Kapustin Y."/>
            <person name="Kiryutin B."/>
            <person name="Kitts P."/>
            <person name="Maglott D."/>
            <person name="Pruitt K."/>
            <person name="Sapojnikov V."/>
            <person name="Souvorov A."/>
            <person name="Mackey A.J."/>
            <person name="Waterhouse R.M."/>
            <person name="Wyder S."/>
            <person name="Zdobnov E.M."/>
            <person name="Zdobnov E.M."/>
            <person name="Wyder S."/>
            <person name="Kriventseva E.V."/>
            <person name="Kadowaki T."/>
            <person name="Bork P."/>
            <person name="Aranda M."/>
            <person name="Bao R."/>
            <person name="Beermann A."/>
            <person name="Berns N."/>
            <person name="Bolognesi R."/>
            <person name="Bonneton F."/>
            <person name="Bopp D."/>
            <person name="Brown S.J."/>
            <person name="Bucher G."/>
            <person name="Butts T."/>
            <person name="Chaumot A."/>
            <person name="Denell R.E."/>
            <person name="Ferrier D.E."/>
            <person name="Friedrich M."/>
            <person name="Gordon C.M."/>
            <person name="Jindra M."/>
            <person name="Klingler M."/>
            <person name="Lan Q."/>
            <person name="Lattorff H.M."/>
            <person name="Laudet V."/>
            <person name="von Levetsow C."/>
            <person name="Liu Z."/>
            <person name="Lutz R."/>
            <person name="Lynch J.A."/>
            <person name="da Fonseca R.N."/>
            <person name="Posnien N."/>
            <person name="Reuter R."/>
            <person name="Roth S."/>
            <person name="Savard J."/>
            <person name="Schinko J.B."/>
            <person name="Schmitt C."/>
            <person name="Schoppmeier M."/>
            <person name="Schroder R."/>
            <person name="Shippy T.D."/>
            <person name="Simonnet F."/>
            <person name="Marques-Souza H."/>
            <person name="Tautz D."/>
            <person name="Tomoyasu Y."/>
            <person name="Trauner J."/>
            <person name="Van der Zee M."/>
            <person name="Vervoort M."/>
            <person name="Wittkopp N."/>
            <person name="Wimmer E.A."/>
            <person name="Yang X."/>
            <person name="Jones A.K."/>
            <person name="Sattelle D.B."/>
            <person name="Ebert P.R."/>
            <person name="Nelson D."/>
            <person name="Scott J.G."/>
            <person name="Beeman R.W."/>
            <person name="Muthukrishnan S."/>
            <person name="Kramer K.J."/>
            <person name="Arakane Y."/>
            <person name="Beeman R.W."/>
            <person name="Zhu Q."/>
            <person name="Hogenkamp D."/>
            <person name="Dixit R."/>
            <person name="Oppert B."/>
            <person name="Jiang H."/>
            <person name="Zou Z."/>
            <person name="Marshall J."/>
            <person name="Elpidina E."/>
            <person name="Vinokurov K."/>
            <person name="Oppert C."/>
            <person name="Zou Z."/>
            <person name="Evans J."/>
            <person name="Lu Z."/>
            <person name="Zhao P."/>
            <person name="Sumathipala N."/>
            <person name="Altincicek B."/>
            <person name="Vilcinskas A."/>
            <person name="Williams M."/>
            <person name="Hultmark D."/>
            <person name="Hetru C."/>
            <person name="Jiang H."/>
            <person name="Grimmelikhuijzen C.J."/>
            <person name="Hauser F."/>
            <person name="Cazzamali G."/>
            <person name="Williamson M."/>
            <person name="Park Y."/>
            <person name="Li B."/>
            <person name="Tanaka Y."/>
            <person name="Predel R."/>
            <person name="Neupert S."/>
            <person name="Schachtner J."/>
            <person name="Verleyen P."/>
            <person name="Raible F."/>
            <person name="Bork P."/>
            <person name="Friedrich M."/>
            <person name="Walden K.K."/>
            <person name="Robertson H.M."/>
            <person name="Angeli S."/>
            <person name="Foret S."/>
            <person name="Bucher G."/>
            <person name="Schuetz S."/>
            <person name="Maleszka R."/>
            <person name="Wimmer E.A."/>
            <person name="Beeman R.W."/>
            <person name="Lorenzen M."/>
            <person name="Tomoyasu Y."/>
            <person name="Miller S.C."/>
            <person name="Grossmann D."/>
            <person name="Bucher G."/>
        </authorList>
    </citation>
    <scope>NUCLEOTIDE SEQUENCE [LARGE SCALE GENOMIC DNA]</scope>
    <source>
        <strain evidence="13 14">Georgia GA2</strain>
    </source>
</reference>
<dbReference type="EC" id="1.2.1.84" evidence="10"/>
<dbReference type="InterPro" id="IPR013120">
    <property type="entry name" value="FAR_NAD-bd"/>
</dbReference>
<evidence type="ECO:0000256" key="5">
    <source>
        <dbReference type="ARBA" id="ARBA00022857"/>
    </source>
</evidence>
<feature type="domain" description="Thioester reductase (TE)" evidence="12">
    <location>
        <begin position="15"/>
        <end position="281"/>
    </location>
</feature>
<dbReference type="OrthoDB" id="429813at2759"/>
<dbReference type="CDD" id="cd09071">
    <property type="entry name" value="FAR_C"/>
    <property type="match status" value="1"/>
</dbReference>
<reference evidence="13 14" key="2">
    <citation type="journal article" date="2010" name="Nucleic Acids Res.">
        <title>BeetleBase in 2010: revisions to provide comprehensive genomic information for Tribolium castaneum.</title>
        <authorList>
            <person name="Kim H.S."/>
            <person name="Murphy T."/>
            <person name="Xia J."/>
            <person name="Caragea D."/>
            <person name="Park Y."/>
            <person name="Beeman R.W."/>
            <person name="Lorenzen M.D."/>
            <person name="Butcher S."/>
            <person name="Manak J.R."/>
            <person name="Brown S.J."/>
        </authorList>
    </citation>
    <scope>GENOME REANNOTATION</scope>
    <source>
        <strain evidence="13 14">Georgia GA2</strain>
    </source>
</reference>
<name>A0A139WFD3_TRICA</name>